<keyword evidence="2" id="KW-1185">Reference proteome</keyword>
<comment type="caution">
    <text evidence="1">The sequence shown here is derived from an EMBL/GenBank/DDBJ whole genome shotgun (WGS) entry which is preliminary data.</text>
</comment>
<evidence type="ECO:0000313" key="1">
    <source>
        <dbReference type="EMBL" id="MCI54731.1"/>
    </source>
</evidence>
<proteinExistence type="predicted"/>
<dbReference type="AlphaFoldDB" id="A0A392T0Q5"/>
<reference evidence="1 2" key="1">
    <citation type="journal article" date="2018" name="Front. Plant Sci.">
        <title>Red Clover (Trifolium pratense) and Zigzag Clover (T. medium) - A Picture of Genomic Similarities and Differences.</title>
        <authorList>
            <person name="Dluhosova J."/>
            <person name="Istvanek J."/>
            <person name="Nedelnik J."/>
            <person name="Repkova J."/>
        </authorList>
    </citation>
    <scope>NUCLEOTIDE SEQUENCE [LARGE SCALE GENOMIC DNA]</scope>
    <source>
        <strain evidence="2">cv. 10/8</strain>
        <tissue evidence="1">Leaf</tissue>
    </source>
</reference>
<sequence length="33" mass="3630">MVVLSSDTEQRGKGSLKNVTSPMLKKFGEYCVP</sequence>
<evidence type="ECO:0000313" key="2">
    <source>
        <dbReference type="Proteomes" id="UP000265520"/>
    </source>
</evidence>
<accession>A0A392T0Q5</accession>
<protein>
    <submittedName>
        <fullName evidence="1">Uncharacterized protein</fullName>
    </submittedName>
</protein>
<dbReference type="EMBL" id="LXQA010484217">
    <property type="protein sequence ID" value="MCI54731.1"/>
    <property type="molecule type" value="Genomic_DNA"/>
</dbReference>
<dbReference type="Proteomes" id="UP000265520">
    <property type="component" value="Unassembled WGS sequence"/>
</dbReference>
<name>A0A392T0Q5_9FABA</name>
<organism evidence="1 2">
    <name type="scientific">Trifolium medium</name>
    <dbReference type="NCBI Taxonomy" id="97028"/>
    <lineage>
        <taxon>Eukaryota</taxon>
        <taxon>Viridiplantae</taxon>
        <taxon>Streptophyta</taxon>
        <taxon>Embryophyta</taxon>
        <taxon>Tracheophyta</taxon>
        <taxon>Spermatophyta</taxon>
        <taxon>Magnoliopsida</taxon>
        <taxon>eudicotyledons</taxon>
        <taxon>Gunneridae</taxon>
        <taxon>Pentapetalae</taxon>
        <taxon>rosids</taxon>
        <taxon>fabids</taxon>
        <taxon>Fabales</taxon>
        <taxon>Fabaceae</taxon>
        <taxon>Papilionoideae</taxon>
        <taxon>50 kb inversion clade</taxon>
        <taxon>NPAAA clade</taxon>
        <taxon>Hologalegina</taxon>
        <taxon>IRL clade</taxon>
        <taxon>Trifolieae</taxon>
        <taxon>Trifolium</taxon>
    </lineage>
</organism>
<feature type="non-terminal residue" evidence="1">
    <location>
        <position position="33"/>
    </location>
</feature>